<feature type="domain" description="BTB" evidence="2">
    <location>
        <begin position="83"/>
        <end position="154"/>
    </location>
</feature>
<feature type="compositionally biased region" description="Polar residues" evidence="1">
    <location>
        <begin position="1"/>
        <end position="25"/>
    </location>
</feature>
<evidence type="ECO:0000313" key="3">
    <source>
        <dbReference type="EMBL" id="KPI42859.1"/>
    </source>
</evidence>
<feature type="compositionally biased region" description="Polar residues" evidence="1">
    <location>
        <begin position="181"/>
        <end position="191"/>
    </location>
</feature>
<name>A0A0N0NPR8_9EURO</name>
<dbReference type="RefSeq" id="XP_018002822.1">
    <property type="nucleotide sequence ID" value="XM_018141923.1"/>
</dbReference>
<protein>
    <recommendedName>
        <fullName evidence="2">BTB domain-containing protein</fullName>
    </recommendedName>
</protein>
<dbReference type="PROSITE" id="PS50097">
    <property type="entry name" value="BTB"/>
    <property type="match status" value="1"/>
</dbReference>
<evidence type="ECO:0000256" key="1">
    <source>
        <dbReference type="SAM" id="MobiDB-lite"/>
    </source>
</evidence>
<dbReference type="GeneID" id="28733803"/>
<sequence>MSTYFPPNVAGPSNTGSSNAPSVQARTPPGWPPSTAQATMSPHAILTNGHDYGQGPPKKKPKLTPSTQTLDNIIDIIPSGPPGDLVIQVKLPITPSLTGSMATTKPCLIRVHSLILTLASPYFANLLATDGTEQKSFSASSPLLLPDDMDGAAFLDWVLMICNQTETLQKNAIAGPPVNPRSPSNASNTPETDNKKLKQPYMGRFPRVVAVARRLGCAESMKSWCAMPLWRFFGPKGEADEEGLGAAGLSVLDAIAIAYVVRDESLFRRATEYALVHFTDDQLEEEIGGGLAGALPLGLIETIKSTRRRSLLQLERALHVPILAIHAKLLDPEEPLELHPIEPCELATEKLALYTLQLCHLKQGRFSLADDTNDGVHGSGKVKGLSLWEVWEGCEEMEAVLPKDCRKCGKNCEGGCMVDVRKGLRDAVEMAKGGVKGLCLGCVVEGKMECSGHGQESRRRGMADGTASAV</sequence>
<gene>
    <name evidence="3" type="ORF">AB675_1990</name>
</gene>
<evidence type="ECO:0000313" key="4">
    <source>
        <dbReference type="Proteomes" id="UP000038010"/>
    </source>
</evidence>
<feature type="region of interest" description="Disordered" evidence="1">
    <location>
        <begin position="1"/>
        <end position="66"/>
    </location>
</feature>
<dbReference type="EMBL" id="LFJN01000006">
    <property type="protein sequence ID" value="KPI42859.1"/>
    <property type="molecule type" value="Genomic_DNA"/>
</dbReference>
<feature type="region of interest" description="Disordered" evidence="1">
    <location>
        <begin position="172"/>
        <end position="198"/>
    </location>
</feature>
<reference evidence="3 4" key="1">
    <citation type="submission" date="2015-06" db="EMBL/GenBank/DDBJ databases">
        <title>Draft genome of the ant-associated black yeast Phialophora attae CBS 131958.</title>
        <authorList>
            <person name="Moreno L.F."/>
            <person name="Stielow B.J."/>
            <person name="de Hoog S."/>
            <person name="Vicente V.A."/>
            <person name="Weiss V.A."/>
            <person name="de Vries M."/>
            <person name="Cruz L.M."/>
            <person name="Souza E.M."/>
        </authorList>
    </citation>
    <scope>NUCLEOTIDE SEQUENCE [LARGE SCALE GENOMIC DNA]</scope>
    <source>
        <strain evidence="3 4">CBS 131958</strain>
    </source>
</reference>
<dbReference type="AlphaFoldDB" id="A0A0N0NPR8"/>
<keyword evidence="4" id="KW-1185">Reference proteome</keyword>
<dbReference type="VEuPathDB" id="FungiDB:AB675_1990"/>
<dbReference type="OrthoDB" id="10598020at2759"/>
<proteinExistence type="predicted"/>
<evidence type="ECO:0000259" key="2">
    <source>
        <dbReference type="PROSITE" id="PS50097"/>
    </source>
</evidence>
<dbReference type="InterPro" id="IPR000210">
    <property type="entry name" value="BTB/POZ_dom"/>
</dbReference>
<accession>A0A0N0NPR8</accession>
<comment type="caution">
    <text evidence="3">The sequence shown here is derived from an EMBL/GenBank/DDBJ whole genome shotgun (WGS) entry which is preliminary data.</text>
</comment>
<organism evidence="3 4">
    <name type="scientific">Cyphellophora attinorum</name>
    <dbReference type="NCBI Taxonomy" id="1664694"/>
    <lineage>
        <taxon>Eukaryota</taxon>
        <taxon>Fungi</taxon>
        <taxon>Dikarya</taxon>
        <taxon>Ascomycota</taxon>
        <taxon>Pezizomycotina</taxon>
        <taxon>Eurotiomycetes</taxon>
        <taxon>Chaetothyriomycetidae</taxon>
        <taxon>Chaetothyriales</taxon>
        <taxon>Cyphellophoraceae</taxon>
        <taxon>Cyphellophora</taxon>
    </lineage>
</organism>
<dbReference type="Proteomes" id="UP000038010">
    <property type="component" value="Unassembled WGS sequence"/>
</dbReference>